<comment type="caution">
    <text evidence="2">The sequence shown here is derived from an EMBL/GenBank/DDBJ whole genome shotgun (WGS) entry which is preliminary data.</text>
</comment>
<evidence type="ECO:0000313" key="2">
    <source>
        <dbReference type="EMBL" id="MCA9389972.1"/>
    </source>
</evidence>
<name>A0A955LG26_UNCKA</name>
<dbReference type="InterPro" id="IPR011051">
    <property type="entry name" value="RmlC_Cupin_sf"/>
</dbReference>
<feature type="domain" description="Cupin type-2" evidence="1">
    <location>
        <begin position="49"/>
        <end position="96"/>
    </location>
</feature>
<dbReference type="InterPro" id="IPR013096">
    <property type="entry name" value="Cupin_2"/>
</dbReference>
<dbReference type="AlphaFoldDB" id="A0A955LG26"/>
<dbReference type="Gene3D" id="2.60.120.10">
    <property type="entry name" value="Jelly Rolls"/>
    <property type="match status" value="1"/>
</dbReference>
<dbReference type="Proteomes" id="UP000701698">
    <property type="component" value="Unassembled WGS sequence"/>
</dbReference>
<organism evidence="2 3">
    <name type="scientific">candidate division WWE3 bacterium</name>
    <dbReference type="NCBI Taxonomy" id="2053526"/>
    <lineage>
        <taxon>Bacteria</taxon>
        <taxon>Katanobacteria</taxon>
    </lineage>
</organism>
<dbReference type="Pfam" id="PF07883">
    <property type="entry name" value="Cupin_2"/>
    <property type="match status" value="1"/>
</dbReference>
<dbReference type="EMBL" id="JAGQKX010000016">
    <property type="protein sequence ID" value="MCA9389972.1"/>
    <property type="molecule type" value="Genomic_DNA"/>
</dbReference>
<protein>
    <submittedName>
        <fullName evidence="2">Cupin domain-containing protein</fullName>
    </submittedName>
</protein>
<accession>A0A955LG26</accession>
<evidence type="ECO:0000259" key="1">
    <source>
        <dbReference type="Pfam" id="PF07883"/>
    </source>
</evidence>
<reference evidence="2" key="2">
    <citation type="journal article" date="2021" name="Microbiome">
        <title>Successional dynamics and alternative stable states in a saline activated sludge microbial community over 9 years.</title>
        <authorList>
            <person name="Wang Y."/>
            <person name="Ye J."/>
            <person name="Ju F."/>
            <person name="Liu L."/>
            <person name="Boyd J.A."/>
            <person name="Deng Y."/>
            <person name="Parks D.H."/>
            <person name="Jiang X."/>
            <person name="Yin X."/>
            <person name="Woodcroft B.J."/>
            <person name="Tyson G.W."/>
            <person name="Hugenholtz P."/>
            <person name="Polz M.F."/>
            <person name="Zhang T."/>
        </authorList>
    </citation>
    <scope>NUCLEOTIDE SEQUENCE</scope>
    <source>
        <strain evidence="2">HKST-UBA01</strain>
    </source>
</reference>
<evidence type="ECO:0000313" key="3">
    <source>
        <dbReference type="Proteomes" id="UP000701698"/>
    </source>
</evidence>
<gene>
    <name evidence="2" type="ORF">KC571_01095</name>
</gene>
<sequence>MDIHKIVNELKTEYPEKNIIINEPGEIICEIEPTSEHTEFSIAVAVVDSIVPHYHNYSVEEYEIIKGTLELQLDGHTVMLRESQSIRIDPEVVHSAKGSETWFRVISKPGWNTEDHILISDETG</sequence>
<reference evidence="2" key="1">
    <citation type="submission" date="2020-04" db="EMBL/GenBank/DDBJ databases">
        <authorList>
            <person name="Zhang T."/>
        </authorList>
    </citation>
    <scope>NUCLEOTIDE SEQUENCE</scope>
    <source>
        <strain evidence="2">HKST-UBA01</strain>
    </source>
</reference>
<dbReference type="SUPFAM" id="SSF51182">
    <property type="entry name" value="RmlC-like cupins"/>
    <property type="match status" value="1"/>
</dbReference>
<proteinExistence type="predicted"/>
<dbReference type="InterPro" id="IPR014710">
    <property type="entry name" value="RmlC-like_jellyroll"/>
</dbReference>